<name>A0A4P1RLA0_LUPAN</name>
<feature type="compositionally biased region" description="Polar residues" evidence="1">
    <location>
        <begin position="122"/>
        <end position="132"/>
    </location>
</feature>
<dbReference type="Gramene" id="OIW12843">
    <property type="protein sequence ID" value="OIW12843"/>
    <property type="gene ID" value="TanjilG_24776"/>
</dbReference>
<evidence type="ECO:0000313" key="3">
    <source>
        <dbReference type="Proteomes" id="UP000188354"/>
    </source>
</evidence>
<accession>A0A4P1RLA0</accession>
<reference evidence="2 3" key="1">
    <citation type="journal article" date="2017" name="Plant Biotechnol. J.">
        <title>A comprehensive draft genome sequence for lupin (Lupinus angustifolius), an emerging health food: insights into plant-microbe interactions and legume evolution.</title>
        <authorList>
            <person name="Hane J.K."/>
            <person name="Ming Y."/>
            <person name="Kamphuis L.G."/>
            <person name="Nelson M.N."/>
            <person name="Garg G."/>
            <person name="Atkins C.A."/>
            <person name="Bayer P.E."/>
            <person name="Bravo A."/>
            <person name="Bringans S."/>
            <person name="Cannon S."/>
            <person name="Edwards D."/>
            <person name="Foley R."/>
            <person name="Gao L.L."/>
            <person name="Harrison M.J."/>
            <person name="Huang W."/>
            <person name="Hurgobin B."/>
            <person name="Li S."/>
            <person name="Liu C.W."/>
            <person name="McGrath A."/>
            <person name="Morahan G."/>
            <person name="Murray J."/>
            <person name="Weller J."/>
            <person name="Jian J."/>
            <person name="Singh K.B."/>
        </authorList>
    </citation>
    <scope>NUCLEOTIDE SEQUENCE [LARGE SCALE GENOMIC DNA]</scope>
    <source>
        <strain evidence="3">cv. Tanjil</strain>
        <tissue evidence="2">Whole plant</tissue>
    </source>
</reference>
<dbReference type="Proteomes" id="UP000188354">
    <property type="component" value="Chromosome LG04"/>
</dbReference>
<sequence length="233" mass="25390">MLFAEGEDDTSSNATAGKETGNKSLSWHRHIKFIRTEYNYEIIELDRDQNTMVNTTVTDDVRNVQTEGLEQSDSGVSEKNLPGTNSTVSVKTVHGDAAIGESSNLGAGELEKTYKFVATNKTENKSGNSDGNESYDVFDSDKPEGNTETGQTNENQNTDATEDEMFKGDPQIDETDETLDSSSTNGTPESVDNDDSSDSHIHEDVTEAQTDLDTLPDIRNEDEVDNTDGTAAE</sequence>
<proteinExistence type="predicted"/>
<evidence type="ECO:0000313" key="2">
    <source>
        <dbReference type="EMBL" id="OIW12843.1"/>
    </source>
</evidence>
<dbReference type="AlphaFoldDB" id="A0A4P1RLA0"/>
<dbReference type="EMBL" id="CM007364">
    <property type="protein sequence ID" value="OIW12843.1"/>
    <property type="molecule type" value="Genomic_DNA"/>
</dbReference>
<feature type="compositionally biased region" description="Acidic residues" evidence="1">
    <location>
        <begin position="1"/>
        <end position="10"/>
    </location>
</feature>
<organism evidence="2 3">
    <name type="scientific">Lupinus angustifolius</name>
    <name type="common">Narrow-leaved blue lupine</name>
    <dbReference type="NCBI Taxonomy" id="3871"/>
    <lineage>
        <taxon>Eukaryota</taxon>
        <taxon>Viridiplantae</taxon>
        <taxon>Streptophyta</taxon>
        <taxon>Embryophyta</taxon>
        <taxon>Tracheophyta</taxon>
        <taxon>Spermatophyta</taxon>
        <taxon>Magnoliopsida</taxon>
        <taxon>eudicotyledons</taxon>
        <taxon>Gunneridae</taxon>
        <taxon>Pentapetalae</taxon>
        <taxon>rosids</taxon>
        <taxon>fabids</taxon>
        <taxon>Fabales</taxon>
        <taxon>Fabaceae</taxon>
        <taxon>Papilionoideae</taxon>
        <taxon>50 kb inversion clade</taxon>
        <taxon>genistoids sensu lato</taxon>
        <taxon>core genistoids</taxon>
        <taxon>Genisteae</taxon>
        <taxon>Lupinus</taxon>
    </lineage>
</organism>
<gene>
    <name evidence="2" type="ORF">TanjilG_24776</name>
</gene>
<feature type="compositionally biased region" description="Low complexity" evidence="1">
    <location>
        <begin position="146"/>
        <end position="158"/>
    </location>
</feature>
<feature type="region of interest" description="Disordered" evidence="1">
    <location>
        <begin position="122"/>
        <end position="233"/>
    </location>
</feature>
<feature type="region of interest" description="Disordered" evidence="1">
    <location>
        <begin position="1"/>
        <end position="21"/>
    </location>
</feature>
<keyword evidence="3" id="KW-1185">Reference proteome</keyword>
<protein>
    <submittedName>
        <fullName evidence="2">Uncharacterized protein</fullName>
    </submittedName>
</protein>
<evidence type="ECO:0000256" key="1">
    <source>
        <dbReference type="SAM" id="MobiDB-lite"/>
    </source>
</evidence>
<feature type="compositionally biased region" description="Polar residues" evidence="1">
    <location>
        <begin position="180"/>
        <end position="190"/>
    </location>
</feature>